<organism evidence="2 3">
    <name type="scientific">Cylindrodendrum hubeiense</name>
    <dbReference type="NCBI Taxonomy" id="595255"/>
    <lineage>
        <taxon>Eukaryota</taxon>
        <taxon>Fungi</taxon>
        <taxon>Dikarya</taxon>
        <taxon>Ascomycota</taxon>
        <taxon>Pezizomycotina</taxon>
        <taxon>Sordariomycetes</taxon>
        <taxon>Hypocreomycetidae</taxon>
        <taxon>Hypocreales</taxon>
        <taxon>Nectriaceae</taxon>
        <taxon>Cylindrodendrum</taxon>
    </lineage>
</organism>
<evidence type="ECO:0000259" key="1">
    <source>
        <dbReference type="Pfam" id="PF25540"/>
    </source>
</evidence>
<comment type="caution">
    <text evidence="2">The sequence shown here is derived from an EMBL/GenBank/DDBJ whole genome shotgun (WGS) entry which is preliminary data.</text>
</comment>
<accession>A0A9P5HG43</accession>
<dbReference type="AlphaFoldDB" id="A0A9P5HG43"/>
<dbReference type="InterPro" id="IPR057683">
    <property type="entry name" value="DUF7923"/>
</dbReference>
<dbReference type="PANTHER" id="PTHR37543">
    <property type="entry name" value="CCCH ZINC FINGER DNA BINDING PROTEIN (AFU_ORTHOLOGUE AFUA_5G12760)"/>
    <property type="match status" value="1"/>
</dbReference>
<dbReference type="OrthoDB" id="2270193at2759"/>
<feature type="domain" description="DUF7923" evidence="1">
    <location>
        <begin position="74"/>
        <end position="177"/>
    </location>
</feature>
<name>A0A9P5HG43_9HYPO</name>
<keyword evidence="3" id="KW-1185">Reference proteome</keyword>
<dbReference type="Pfam" id="PF25540">
    <property type="entry name" value="DUF7923"/>
    <property type="match status" value="1"/>
</dbReference>
<dbReference type="PANTHER" id="PTHR37543:SF1">
    <property type="entry name" value="CCCH ZINC FINGER DNA BINDING PROTEIN (AFU_ORTHOLOGUE AFUA_5G12760)"/>
    <property type="match status" value="1"/>
</dbReference>
<dbReference type="EMBL" id="JAANBB010000006">
    <property type="protein sequence ID" value="KAF7557286.1"/>
    <property type="molecule type" value="Genomic_DNA"/>
</dbReference>
<sequence length="178" mass="19988">MAAPFAGDFAAHVAKFQAADEKRIKWMQSVAVQLSAREENYQNTSRDLDIERDARRLKQQEADDWKVKFLELQQLIFKDEYYQAADGGQKAALDIRSQVKEHLNQENPELACLPILIKAFANEDGLSPLLVNGGIIRAPQSLLTFTKDFSQGCESADFVLVGSGKDRADKKINSEFHS</sequence>
<proteinExistence type="predicted"/>
<protein>
    <recommendedName>
        <fullName evidence="1">DUF7923 domain-containing protein</fullName>
    </recommendedName>
</protein>
<evidence type="ECO:0000313" key="2">
    <source>
        <dbReference type="EMBL" id="KAF7557286.1"/>
    </source>
</evidence>
<dbReference type="Proteomes" id="UP000722485">
    <property type="component" value="Unassembled WGS sequence"/>
</dbReference>
<reference evidence="2" key="1">
    <citation type="submission" date="2020-03" db="EMBL/GenBank/DDBJ databases">
        <title>Draft Genome Sequence of Cylindrodendrum hubeiense.</title>
        <authorList>
            <person name="Buettner E."/>
            <person name="Kellner H."/>
        </authorList>
    </citation>
    <scope>NUCLEOTIDE SEQUENCE</scope>
    <source>
        <strain evidence="2">IHI 201604</strain>
    </source>
</reference>
<gene>
    <name evidence="2" type="ORF">G7Z17_g789</name>
</gene>
<evidence type="ECO:0000313" key="3">
    <source>
        <dbReference type="Proteomes" id="UP000722485"/>
    </source>
</evidence>